<keyword evidence="1" id="KW-0812">Transmembrane</keyword>
<reference evidence="2 3" key="1">
    <citation type="submission" date="2019-12" db="EMBL/GenBank/DDBJ databases">
        <authorList>
            <person name="Huq M.A."/>
        </authorList>
    </citation>
    <scope>NUCLEOTIDE SEQUENCE [LARGE SCALE GENOMIC DNA]</scope>
    <source>
        <strain evidence="2 3">MAH-34</strain>
    </source>
</reference>
<name>A0ABW9U3A1_9BACL</name>
<evidence type="ECO:0000313" key="2">
    <source>
        <dbReference type="EMBL" id="MVQ33695.1"/>
    </source>
</evidence>
<sequence length="81" mass="9273">MKWFNQTGHWFMALISFALVALDSYELAIFVVLHAIFLLLIDIKREKETKPTMVVTSNIVDEEVARRLSTAPIGRSNISKH</sequence>
<keyword evidence="1" id="KW-0472">Membrane</keyword>
<proteinExistence type="predicted"/>
<keyword evidence="3" id="KW-1185">Reference proteome</keyword>
<comment type="caution">
    <text evidence="2">The sequence shown here is derived from an EMBL/GenBank/DDBJ whole genome shotgun (WGS) entry which is preliminary data.</text>
</comment>
<evidence type="ECO:0000313" key="3">
    <source>
        <dbReference type="Proteomes" id="UP000467637"/>
    </source>
</evidence>
<dbReference type="RefSeq" id="WP_157317816.1">
    <property type="nucleotide sequence ID" value="NZ_WSEM01000004.1"/>
</dbReference>
<dbReference type="EMBL" id="WSEM01000004">
    <property type="protein sequence ID" value="MVQ33695.1"/>
    <property type="molecule type" value="Genomic_DNA"/>
</dbReference>
<keyword evidence="1" id="KW-1133">Transmembrane helix</keyword>
<protein>
    <submittedName>
        <fullName evidence="2">Uncharacterized protein</fullName>
    </submittedName>
</protein>
<dbReference type="Proteomes" id="UP000467637">
    <property type="component" value="Unassembled WGS sequence"/>
</dbReference>
<gene>
    <name evidence="2" type="ORF">GON05_03425</name>
</gene>
<organism evidence="2 3">
    <name type="scientific">Paenibacillus anseongense</name>
    <dbReference type="NCBI Taxonomy" id="2682845"/>
    <lineage>
        <taxon>Bacteria</taxon>
        <taxon>Bacillati</taxon>
        <taxon>Bacillota</taxon>
        <taxon>Bacilli</taxon>
        <taxon>Bacillales</taxon>
        <taxon>Paenibacillaceae</taxon>
        <taxon>Paenibacillus</taxon>
    </lineage>
</organism>
<evidence type="ECO:0000256" key="1">
    <source>
        <dbReference type="SAM" id="Phobius"/>
    </source>
</evidence>
<accession>A0ABW9U3A1</accession>
<feature type="transmembrane region" description="Helical" evidence="1">
    <location>
        <begin position="12"/>
        <end position="41"/>
    </location>
</feature>